<gene>
    <name evidence="17" type="primary">uppP</name>
    <name evidence="18" type="ORF">ET524_01795</name>
</gene>
<dbReference type="GO" id="GO:0008360">
    <property type="term" value="P:regulation of cell shape"/>
    <property type="evidence" value="ECO:0007669"/>
    <property type="project" value="UniProtKB-KW"/>
</dbReference>
<dbReference type="GO" id="GO:0009252">
    <property type="term" value="P:peptidoglycan biosynthetic process"/>
    <property type="evidence" value="ECO:0007669"/>
    <property type="project" value="UniProtKB-KW"/>
</dbReference>
<feature type="transmembrane region" description="Helical" evidence="17">
    <location>
        <begin position="239"/>
        <end position="263"/>
    </location>
</feature>
<comment type="function">
    <text evidence="17">Catalyzes the dephosphorylation of undecaprenyl diphosphate (UPP). Confers resistance to bacitracin.</text>
</comment>
<sequence>MIIEALKSLLIGIVEGVTEWLPISSTGHMIIVDDFVQLQVSPEFLALFLVVIQIGAILAVLTLYFHKLNPVSPRKTADEKCATWRLWGMVAIGCIPAAVIGILFDDWVNAHFYNKVCVAAMLILYGVVFIVLERRNRRRLGECHRAIESERAQPTMPRGRHARMQPLAATAASSADIEADAERRMFRIADVDHIDWKTALKIGCFQVLAIIPGTSRSGATIIGGMLCGCSRTAAAEFTFFLAIPIMFGWGLVKCLKFVAAGLVMTQTEIVVLVVGIVSAFVMSVVSIKFLMGYIKRNDFTAFGWYRIIVGVLVLGVFALQMAGVLA</sequence>
<dbReference type="Pfam" id="PF02673">
    <property type="entry name" value="BacA"/>
    <property type="match status" value="1"/>
</dbReference>
<keyword evidence="10 17" id="KW-1133">Transmembrane helix</keyword>
<evidence type="ECO:0000256" key="12">
    <source>
        <dbReference type="ARBA" id="ARBA00023251"/>
    </source>
</evidence>
<keyword evidence="19" id="KW-1185">Reference proteome</keyword>
<evidence type="ECO:0000256" key="1">
    <source>
        <dbReference type="ARBA" id="ARBA00004651"/>
    </source>
</evidence>
<protein>
    <recommendedName>
        <fullName evidence="4 17">Undecaprenyl-diphosphatase</fullName>
        <ecNumber evidence="3 17">3.6.1.27</ecNumber>
    </recommendedName>
    <alternativeName>
        <fullName evidence="15 17">Bacitracin resistance protein</fullName>
    </alternativeName>
    <alternativeName>
        <fullName evidence="14 17">Undecaprenyl pyrophosphate phosphatase</fullName>
    </alternativeName>
</protein>
<dbReference type="HAMAP" id="MF_01006">
    <property type="entry name" value="Undec_diphosphatase"/>
    <property type="match status" value="1"/>
</dbReference>
<comment type="catalytic activity">
    <reaction evidence="16 17">
        <text>di-trans,octa-cis-undecaprenyl diphosphate + H2O = di-trans,octa-cis-undecaprenyl phosphate + phosphate + H(+)</text>
        <dbReference type="Rhea" id="RHEA:28094"/>
        <dbReference type="ChEBI" id="CHEBI:15377"/>
        <dbReference type="ChEBI" id="CHEBI:15378"/>
        <dbReference type="ChEBI" id="CHEBI:43474"/>
        <dbReference type="ChEBI" id="CHEBI:58405"/>
        <dbReference type="ChEBI" id="CHEBI:60392"/>
        <dbReference type="EC" id="3.6.1.27"/>
    </reaction>
</comment>
<keyword evidence="6 17" id="KW-0812">Transmembrane</keyword>
<dbReference type="EMBL" id="SDPW01000001">
    <property type="protein sequence ID" value="RXZ53367.1"/>
    <property type="molecule type" value="Genomic_DNA"/>
</dbReference>
<dbReference type="EC" id="3.6.1.27" evidence="3 17"/>
<keyword evidence="5 17" id="KW-1003">Cell membrane</keyword>
<evidence type="ECO:0000256" key="9">
    <source>
        <dbReference type="ARBA" id="ARBA00022984"/>
    </source>
</evidence>
<dbReference type="InterPro" id="IPR003824">
    <property type="entry name" value="UppP"/>
</dbReference>
<keyword evidence="9 17" id="KW-0573">Peptidoglycan synthesis</keyword>
<keyword evidence="8 17" id="KW-0133">Cell shape</keyword>
<evidence type="ECO:0000256" key="4">
    <source>
        <dbReference type="ARBA" id="ARBA00021581"/>
    </source>
</evidence>
<evidence type="ECO:0000256" key="13">
    <source>
        <dbReference type="ARBA" id="ARBA00023316"/>
    </source>
</evidence>
<keyword evidence="13 17" id="KW-0961">Cell wall biogenesis/degradation</keyword>
<feature type="transmembrane region" description="Helical" evidence="17">
    <location>
        <begin position="86"/>
        <end position="104"/>
    </location>
</feature>
<feature type="transmembrane region" description="Helical" evidence="17">
    <location>
        <begin position="110"/>
        <end position="132"/>
    </location>
</feature>
<evidence type="ECO:0000256" key="10">
    <source>
        <dbReference type="ARBA" id="ARBA00022989"/>
    </source>
</evidence>
<name>A0A4V1QTR3_9ACTN</name>
<dbReference type="PANTHER" id="PTHR30622:SF3">
    <property type="entry name" value="UNDECAPRENYL-DIPHOSPHATASE"/>
    <property type="match status" value="1"/>
</dbReference>
<evidence type="ECO:0000256" key="5">
    <source>
        <dbReference type="ARBA" id="ARBA00022475"/>
    </source>
</evidence>
<accession>A0A4V1QTR3</accession>
<dbReference type="Proteomes" id="UP000293345">
    <property type="component" value="Unassembled WGS sequence"/>
</dbReference>
<reference evidence="18 19" key="1">
    <citation type="submission" date="2019-01" db="EMBL/GenBank/DDBJ databases">
        <title>Senegalimassilia sp. nov. KGMB04484 isolated human feces.</title>
        <authorList>
            <person name="Han K.-I."/>
            <person name="Kim J.-S."/>
            <person name="Lee K.C."/>
            <person name="Suh M.K."/>
            <person name="Eom M.K."/>
            <person name="Lee J.H."/>
            <person name="Park S.-H."/>
            <person name="Kang S.W."/>
            <person name="Park J.-E."/>
            <person name="Oh B.S."/>
            <person name="Yu S.Y."/>
            <person name="Choi S.-H."/>
            <person name="Lee D.H."/>
            <person name="Yoon H."/>
            <person name="Kim B.-Y."/>
            <person name="Lee J.H."/>
            <person name="Lee J.-S."/>
        </authorList>
    </citation>
    <scope>NUCLEOTIDE SEQUENCE [LARGE SCALE GENOMIC DNA]</scope>
    <source>
        <strain evidence="18 19">KGMB04484</strain>
    </source>
</reference>
<evidence type="ECO:0000313" key="18">
    <source>
        <dbReference type="EMBL" id="RXZ53367.1"/>
    </source>
</evidence>
<comment type="similarity">
    <text evidence="2 17">Belongs to the UppP family.</text>
</comment>
<feature type="transmembrane region" description="Helical" evidence="17">
    <location>
        <begin position="44"/>
        <end position="65"/>
    </location>
</feature>
<evidence type="ECO:0000256" key="14">
    <source>
        <dbReference type="ARBA" id="ARBA00032707"/>
    </source>
</evidence>
<comment type="miscellaneous">
    <text evidence="17">Bacitracin is thought to be involved in the inhibition of peptidoglycan synthesis by sequestering undecaprenyl diphosphate, thereby reducing the pool of lipid carrier available.</text>
</comment>
<evidence type="ECO:0000256" key="17">
    <source>
        <dbReference type="HAMAP-Rule" id="MF_01006"/>
    </source>
</evidence>
<keyword evidence="11 17" id="KW-0472">Membrane</keyword>
<evidence type="ECO:0000256" key="7">
    <source>
        <dbReference type="ARBA" id="ARBA00022801"/>
    </source>
</evidence>
<dbReference type="AlphaFoldDB" id="A0A4V1QTR3"/>
<evidence type="ECO:0000256" key="3">
    <source>
        <dbReference type="ARBA" id="ARBA00012374"/>
    </source>
</evidence>
<dbReference type="GO" id="GO:0050380">
    <property type="term" value="F:undecaprenyl-diphosphatase activity"/>
    <property type="evidence" value="ECO:0007669"/>
    <property type="project" value="UniProtKB-UniRule"/>
</dbReference>
<evidence type="ECO:0000256" key="6">
    <source>
        <dbReference type="ARBA" id="ARBA00022692"/>
    </source>
</evidence>
<evidence type="ECO:0000256" key="8">
    <source>
        <dbReference type="ARBA" id="ARBA00022960"/>
    </source>
</evidence>
<dbReference type="GO" id="GO:0071555">
    <property type="term" value="P:cell wall organization"/>
    <property type="evidence" value="ECO:0007669"/>
    <property type="project" value="UniProtKB-KW"/>
</dbReference>
<feature type="transmembrane region" description="Helical" evidence="17">
    <location>
        <begin position="269"/>
        <end position="291"/>
    </location>
</feature>
<evidence type="ECO:0000313" key="19">
    <source>
        <dbReference type="Proteomes" id="UP000293345"/>
    </source>
</evidence>
<evidence type="ECO:0000256" key="16">
    <source>
        <dbReference type="ARBA" id="ARBA00047594"/>
    </source>
</evidence>
<dbReference type="OrthoDB" id="9808289at2"/>
<comment type="caution">
    <text evidence="18">The sequence shown here is derived from an EMBL/GenBank/DDBJ whole genome shotgun (WGS) entry which is preliminary data.</text>
</comment>
<comment type="subcellular location">
    <subcellularLocation>
        <location evidence="1 17">Cell membrane</location>
        <topology evidence="1 17">Multi-pass membrane protein</topology>
    </subcellularLocation>
</comment>
<dbReference type="GO" id="GO:0005886">
    <property type="term" value="C:plasma membrane"/>
    <property type="evidence" value="ECO:0007669"/>
    <property type="project" value="UniProtKB-SubCell"/>
</dbReference>
<dbReference type="PANTHER" id="PTHR30622">
    <property type="entry name" value="UNDECAPRENYL-DIPHOSPHATASE"/>
    <property type="match status" value="1"/>
</dbReference>
<dbReference type="NCBIfam" id="NF001389">
    <property type="entry name" value="PRK00281.1-2"/>
    <property type="match status" value="1"/>
</dbReference>
<evidence type="ECO:0000256" key="11">
    <source>
        <dbReference type="ARBA" id="ARBA00023136"/>
    </source>
</evidence>
<dbReference type="GO" id="GO:0046677">
    <property type="term" value="P:response to antibiotic"/>
    <property type="evidence" value="ECO:0007669"/>
    <property type="project" value="UniProtKB-UniRule"/>
</dbReference>
<keyword evidence="12 17" id="KW-0046">Antibiotic resistance</keyword>
<organism evidence="18 19">
    <name type="scientific">Senegalimassilia faecalis</name>
    <dbReference type="NCBI Taxonomy" id="2509433"/>
    <lineage>
        <taxon>Bacteria</taxon>
        <taxon>Bacillati</taxon>
        <taxon>Actinomycetota</taxon>
        <taxon>Coriobacteriia</taxon>
        <taxon>Coriobacteriales</taxon>
        <taxon>Coriobacteriaceae</taxon>
        <taxon>Senegalimassilia</taxon>
    </lineage>
</organism>
<keyword evidence="7 17" id="KW-0378">Hydrolase</keyword>
<evidence type="ECO:0000256" key="15">
    <source>
        <dbReference type="ARBA" id="ARBA00032932"/>
    </source>
</evidence>
<proteinExistence type="inferred from homology"/>
<dbReference type="RefSeq" id="WP_129423096.1">
    <property type="nucleotide sequence ID" value="NZ_SDPW01000001.1"/>
</dbReference>
<feature type="transmembrane region" description="Helical" evidence="17">
    <location>
        <begin position="303"/>
        <end position="325"/>
    </location>
</feature>
<evidence type="ECO:0000256" key="2">
    <source>
        <dbReference type="ARBA" id="ARBA00010621"/>
    </source>
</evidence>